<reference evidence="1" key="1">
    <citation type="submission" date="2023-06" db="EMBL/GenBank/DDBJ databases">
        <title>Genome-scale phylogeny and comparative genomics of the fungal order Sordariales.</title>
        <authorList>
            <consortium name="Lawrence Berkeley National Laboratory"/>
            <person name="Hensen N."/>
            <person name="Bonometti L."/>
            <person name="Westerberg I."/>
            <person name="Brannstrom I.O."/>
            <person name="Guillou S."/>
            <person name="Cros-Aarteil S."/>
            <person name="Calhoun S."/>
            <person name="Haridas S."/>
            <person name="Kuo A."/>
            <person name="Mondo S."/>
            <person name="Pangilinan J."/>
            <person name="Riley R."/>
            <person name="LaButti K."/>
            <person name="Andreopoulos B."/>
            <person name="Lipzen A."/>
            <person name="Chen C."/>
            <person name="Yanf M."/>
            <person name="Daum C."/>
            <person name="Ng V."/>
            <person name="Clum A."/>
            <person name="Steindorff A."/>
            <person name="Ohm R."/>
            <person name="Martin F."/>
            <person name="Silar P."/>
            <person name="Natvig D."/>
            <person name="Lalanne C."/>
            <person name="Gautier V."/>
            <person name="Ament-velasquez S.L."/>
            <person name="Kruys A."/>
            <person name="Hutchinson M.I."/>
            <person name="Powell A.J."/>
            <person name="Barry K."/>
            <person name="Miller A.N."/>
            <person name="Grigoriev I.V."/>
            <person name="Debuchy R."/>
            <person name="Gladieux P."/>
            <person name="Thoren M.H."/>
            <person name="Johannesson H."/>
        </authorList>
    </citation>
    <scope>NUCLEOTIDE SEQUENCE</scope>
    <source>
        <strain evidence="1">SMH3187-1</strain>
    </source>
</reference>
<protein>
    <submittedName>
        <fullName evidence="1">Uncharacterized protein</fullName>
    </submittedName>
</protein>
<dbReference type="AlphaFoldDB" id="A0AA40BPL5"/>
<proteinExistence type="predicted"/>
<evidence type="ECO:0000313" key="2">
    <source>
        <dbReference type="Proteomes" id="UP001172155"/>
    </source>
</evidence>
<keyword evidence="2" id="KW-1185">Reference proteome</keyword>
<dbReference type="EMBL" id="JAUKUD010000007">
    <property type="protein sequence ID" value="KAK0738077.1"/>
    <property type="molecule type" value="Genomic_DNA"/>
</dbReference>
<dbReference type="Proteomes" id="UP001172155">
    <property type="component" value="Unassembled WGS sequence"/>
</dbReference>
<accession>A0AA40BPL5</accession>
<evidence type="ECO:0000313" key="1">
    <source>
        <dbReference type="EMBL" id="KAK0738077.1"/>
    </source>
</evidence>
<sequence length="284" mass="30699">MPPCWFLAPDFTFTQTSLLRLGTILSSPHRPTLALATTHTGLPTSPPPPPHLILTELNHTHRTSAEAAAAHKLFARFLHASTSASASLRRARDFGTLDLELHTFAHEFSDEYLRATVAVPRVKRHVDGGFLRPRHVYVITGVRVAKTKLTVAWDAEGGAAVAGQVRVPVGGVGAEGGARFEVAGRHSFEAAEGVVFAYRVNVIRVRGEEVEEELFSHRAAFMTGAARGVGGPEWECVEGTEEVLRQGDEEEDDDEAVEMEMVDEEGGSMGFFAWAKGDAQAGSS</sequence>
<name>A0AA40BPL5_9PEZI</name>
<gene>
    <name evidence="1" type="ORF">B0T18DRAFT_394432</name>
</gene>
<organism evidence="1 2">
    <name type="scientific">Schizothecium vesticola</name>
    <dbReference type="NCBI Taxonomy" id="314040"/>
    <lineage>
        <taxon>Eukaryota</taxon>
        <taxon>Fungi</taxon>
        <taxon>Dikarya</taxon>
        <taxon>Ascomycota</taxon>
        <taxon>Pezizomycotina</taxon>
        <taxon>Sordariomycetes</taxon>
        <taxon>Sordariomycetidae</taxon>
        <taxon>Sordariales</taxon>
        <taxon>Schizotheciaceae</taxon>
        <taxon>Schizothecium</taxon>
    </lineage>
</organism>
<comment type="caution">
    <text evidence="1">The sequence shown here is derived from an EMBL/GenBank/DDBJ whole genome shotgun (WGS) entry which is preliminary data.</text>
</comment>